<evidence type="ECO:0000313" key="6">
    <source>
        <dbReference type="Proteomes" id="UP000521922"/>
    </source>
</evidence>
<feature type="binding site" evidence="2">
    <location>
        <position position="167"/>
    </location>
    <ligand>
        <name>S-adenosyl-L-methionine</name>
        <dbReference type="ChEBI" id="CHEBI:59789"/>
    </ligand>
</feature>
<protein>
    <submittedName>
        <fullName evidence="5">23S rRNA (Guanine745-N1)-methyltransferase</fullName>
        <ecNumber evidence="5">2.1.1.187</ecNumber>
    </submittedName>
</protein>
<dbReference type="SUPFAM" id="SSF53335">
    <property type="entry name" value="S-adenosyl-L-methionine-dependent methyltransferases"/>
    <property type="match status" value="1"/>
</dbReference>
<dbReference type="RefSeq" id="WP_218885042.1">
    <property type="nucleotide sequence ID" value="NZ_BAAAGN010000010.1"/>
</dbReference>
<sequence>MGGGGLTLAGRTLGCADGHRFDLARQGYVNLAVGSRTTGDTAGMVAARERFLGAGHYAPVAAALADRAGPGFAVDVGGGTGYYLAAVVERTGGTGVVLEPSTPALRRAARAHPRVAAVGGDVWRGLPFADACADLVTTVFAPRGAAEVRRVLRPGGSWVVVTPLPEHLAEVRGPLGMVGVEEGKAERLHADLAGLEVVSEDELRFTRRLAHEDLQDLVLMGPSAFHTDEEALRARLDALPGAVDVTVAVRLTVARAPR</sequence>
<keyword evidence="1" id="KW-0862">Zinc</keyword>
<reference evidence="5 6" key="1">
    <citation type="submission" date="2020-07" db="EMBL/GenBank/DDBJ databases">
        <title>Sequencing the genomes of 1000 actinobacteria strains.</title>
        <authorList>
            <person name="Klenk H.-P."/>
        </authorList>
    </citation>
    <scope>NUCLEOTIDE SEQUENCE [LARGE SCALE GENOMIC DNA]</scope>
    <source>
        <strain evidence="5 6">DSM 7487</strain>
    </source>
</reference>
<name>A0A7Y9DME6_9ACTN</name>
<keyword evidence="5" id="KW-0489">Methyltransferase</keyword>
<dbReference type="PIRSF" id="PIRSF018249">
    <property type="entry name" value="MyrA_prd"/>
    <property type="match status" value="1"/>
</dbReference>
<keyword evidence="5" id="KW-0808">Transferase</keyword>
<keyword evidence="2" id="KW-0949">S-adenosyl-L-methionine</keyword>
<dbReference type="Pfam" id="PF13649">
    <property type="entry name" value="Methyltransf_25"/>
    <property type="match status" value="1"/>
</dbReference>
<feature type="binding site" evidence="2">
    <location>
        <begin position="80"/>
        <end position="81"/>
    </location>
    <ligand>
        <name>S-adenosyl-L-methionine</name>
        <dbReference type="ChEBI" id="CHEBI:59789"/>
    </ligand>
</feature>
<feature type="binding site" evidence="1">
    <location>
        <position position="15"/>
    </location>
    <ligand>
        <name>Zn(2+)</name>
        <dbReference type="ChEBI" id="CHEBI:29105"/>
    </ligand>
</feature>
<keyword evidence="6" id="KW-1185">Reference proteome</keyword>
<accession>A0A7Y9DME6</accession>
<dbReference type="GO" id="GO:0046872">
    <property type="term" value="F:metal ion binding"/>
    <property type="evidence" value="ECO:0007669"/>
    <property type="project" value="UniProtKB-KW"/>
</dbReference>
<dbReference type="EMBL" id="JACCBB010000001">
    <property type="protein sequence ID" value="NYD23176.1"/>
    <property type="molecule type" value="Genomic_DNA"/>
</dbReference>
<dbReference type="InterPro" id="IPR048647">
    <property type="entry name" value="RlmA_N"/>
</dbReference>
<feature type="domain" description="23S rRNA (guanine(745)-N(1))-methyltransferase N-terminal" evidence="4">
    <location>
        <begin position="6"/>
        <end position="31"/>
    </location>
</feature>
<keyword evidence="1" id="KW-0479">Metal-binding</keyword>
<dbReference type="Pfam" id="PF21302">
    <property type="entry name" value="Zn_ribbon_RlmA"/>
    <property type="match status" value="1"/>
</dbReference>
<dbReference type="InterPro" id="IPR041698">
    <property type="entry name" value="Methyltransf_25"/>
</dbReference>
<feature type="binding site" evidence="1">
    <location>
        <position position="19"/>
    </location>
    <ligand>
        <name>Zn(2+)</name>
        <dbReference type="ChEBI" id="CHEBI:29105"/>
    </ligand>
</feature>
<dbReference type="EC" id="2.1.1.187" evidence="5"/>
<dbReference type="InterPro" id="IPR029063">
    <property type="entry name" value="SAM-dependent_MTases_sf"/>
</dbReference>
<feature type="binding site" evidence="2">
    <location>
        <position position="57"/>
    </location>
    <ligand>
        <name>S-adenosyl-L-methionine</name>
        <dbReference type="ChEBI" id="CHEBI:59789"/>
    </ligand>
</feature>
<dbReference type="InterPro" id="IPR052939">
    <property type="entry name" value="23S_rRNA_MeTrnsfrase_RlmA"/>
</dbReference>
<dbReference type="CDD" id="cd02440">
    <property type="entry name" value="AdoMet_MTases"/>
    <property type="match status" value="1"/>
</dbReference>
<evidence type="ECO:0000259" key="4">
    <source>
        <dbReference type="Pfam" id="PF21302"/>
    </source>
</evidence>
<dbReference type="AlphaFoldDB" id="A0A7Y9DME6"/>
<dbReference type="Gene3D" id="3.40.50.150">
    <property type="entry name" value="Vaccinia Virus protein VP39"/>
    <property type="match status" value="1"/>
</dbReference>
<dbReference type="PANTHER" id="PTHR43460">
    <property type="entry name" value="METHYLTRANSFERASE"/>
    <property type="match status" value="1"/>
</dbReference>
<organism evidence="5 6">
    <name type="scientific">Kineococcus aurantiacus</name>
    <dbReference type="NCBI Taxonomy" id="37633"/>
    <lineage>
        <taxon>Bacteria</taxon>
        <taxon>Bacillati</taxon>
        <taxon>Actinomycetota</taxon>
        <taxon>Actinomycetes</taxon>
        <taxon>Kineosporiales</taxon>
        <taxon>Kineosporiaceae</taxon>
        <taxon>Kineococcus</taxon>
    </lineage>
</organism>
<proteinExistence type="predicted"/>
<evidence type="ECO:0000259" key="3">
    <source>
        <dbReference type="Pfam" id="PF13649"/>
    </source>
</evidence>
<evidence type="ECO:0000313" key="5">
    <source>
        <dbReference type="EMBL" id="NYD23176.1"/>
    </source>
</evidence>
<dbReference type="Proteomes" id="UP000521922">
    <property type="component" value="Unassembled WGS sequence"/>
</dbReference>
<gene>
    <name evidence="5" type="ORF">BJ968_002716</name>
</gene>
<dbReference type="InterPro" id="IPR016718">
    <property type="entry name" value="rRNA_m1G-MeTrfase_A_prd"/>
</dbReference>
<dbReference type="PANTHER" id="PTHR43460:SF1">
    <property type="entry name" value="METHYLTRANSFERASE TYPE 11 DOMAIN-CONTAINING PROTEIN"/>
    <property type="match status" value="1"/>
</dbReference>
<evidence type="ECO:0000256" key="1">
    <source>
        <dbReference type="PIRSR" id="PIRSR018249-1"/>
    </source>
</evidence>
<feature type="domain" description="Methyltransferase" evidence="3">
    <location>
        <begin position="74"/>
        <end position="156"/>
    </location>
</feature>
<comment type="caution">
    <text evidence="5">The sequence shown here is derived from an EMBL/GenBank/DDBJ whole genome shotgun (WGS) entry which is preliminary data.</text>
</comment>
<evidence type="ECO:0000256" key="2">
    <source>
        <dbReference type="PIRSR" id="PIRSR018249-2"/>
    </source>
</evidence>
<dbReference type="GO" id="GO:0052911">
    <property type="term" value="F:23S rRNA (guanine(745)-N(1))-methyltransferase activity"/>
    <property type="evidence" value="ECO:0007669"/>
    <property type="project" value="UniProtKB-EC"/>
</dbReference>